<dbReference type="SUPFAM" id="SSF46689">
    <property type="entry name" value="Homeodomain-like"/>
    <property type="match status" value="1"/>
</dbReference>
<dbReference type="Proteomes" id="UP000504603">
    <property type="component" value="Unplaced"/>
</dbReference>
<dbReference type="PROSITE" id="PS51913">
    <property type="entry name" value="HTH_HARE"/>
    <property type="match status" value="1"/>
</dbReference>
<feature type="domain" description="DDT" evidence="9">
    <location>
        <begin position="569"/>
        <end position="628"/>
    </location>
</feature>
<evidence type="ECO:0000313" key="12">
    <source>
        <dbReference type="RefSeq" id="XP_022135750.1"/>
    </source>
</evidence>
<organism evidence="11 12">
    <name type="scientific">Momordica charantia</name>
    <name type="common">Bitter gourd</name>
    <name type="synonym">Balsam pear</name>
    <dbReference type="NCBI Taxonomy" id="3673"/>
    <lineage>
        <taxon>Eukaryota</taxon>
        <taxon>Viridiplantae</taxon>
        <taxon>Streptophyta</taxon>
        <taxon>Embryophyta</taxon>
        <taxon>Tracheophyta</taxon>
        <taxon>Spermatophyta</taxon>
        <taxon>Magnoliopsida</taxon>
        <taxon>eudicotyledons</taxon>
        <taxon>Gunneridae</taxon>
        <taxon>Pentapetalae</taxon>
        <taxon>rosids</taxon>
        <taxon>fabids</taxon>
        <taxon>Cucurbitales</taxon>
        <taxon>Cucurbitaceae</taxon>
        <taxon>Momordiceae</taxon>
        <taxon>Momordica</taxon>
    </lineage>
</organism>
<dbReference type="InterPro" id="IPR007759">
    <property type="entry name" value="Asxl_HARE-HTH"/>
</dbReference>
<dbReference type="InterPro" id="IPR028942">
    <property type="entry name" value="WHIM1_dom"/>
</dbReference>
<accession>A0A6J1C1X7</accession>
<dbReference type="GO" id="GO:0005634">
    <property type="term" value="C:nucleus"/>
    <property type="evidence" value="ECO:0007669"/>
    <property type="project" value="UniProtKB-SubCell"/>
</dbReference>
<dbReference type="RefSeq" id="XP_022135750.1">
    <property type="nucleotide sequence ID" value="XM_022280058.1"/>
</dbReference>
<dbReference type="GO" id="GO:0003677">
    <property type="term" value="F:DNA binding"/>
    <property type="evidence" value="ECO:0007669"/>
    <property type="project" value="UniProtKB-UniRule"/>
</dbReference>
<evidence type="ECO:0000313" key="11">
    <source>
        <dbReference type="Proteomes" id="UP000504603"/>
    </source>
</evidence>
<dbReference type="SMART" id="SM00389">
    <property type="entry name" value="HOX"/>
    <property type="match status" value="1"/>
</dbReference>
<name>A0A6J1C1X7_MOMCH</name>
<dbReference type="Pfam" id="PF00046">
    <property type="entry name" value="Homeodomain"/>
    <property type="match status" value="1"/>
</dbReference>
<dbReference type="PANTHER" id="PTHR36968:SF5">
    <property type="entry name" value="HOMEOBOX-DDT DOMAIN PROTEIN RLT2"/>
    <property type="match status" value="1"/>
</dbReference>
<dbReference type="InterPro" id="IPR044977">
    <property type="entry name" value="RLT1-3"/>
</dbReference>
<evidence type="ECO:0000256" key="3">
    <source>
        <dbReference type="ARBA" id="ARBA00023242"/>
    </source>
</evidence>
<dbReference type="PANTHER" id="PTHR36968">
    <property type="entry name" value="HOMEOBOX-DDT DOMAIN PROTEIN RLT2"/>
    <property type="match status" value="1"/>
</dbReference>
<keyword evidence="11" id="KW-1185">Reference proteome</keyword>
<keyword evidence="6" id="KW-0175">Coiled coil</keyword>
<evidence type="ECO:0000259" key="9">
    <source>
        <dbReference type="PROSITE" id="PS50827"/>
    </source>
</evidence>
<feature type="compositionally biased region" description="Basic residues" evidence="7">
    <location>
        <begin position="1555"/>
        <end position="1566"/>
    </location>
</feature>
<feature type="region of interest" description="Disordered" evidence="7">
    <location>
        <begin position="393"/>
        <end position="443"/>
    </location>
</feature>
<dbReference type="InterPro" id="IPR028941">
    <property type="entry name" value="WHIM2_dom"/>
</dbReference>
<dbReference type="OrthoDB" id="6159439at2759"/>
<keyword evidence="2" id="KW-0804">Transcription</keyword>
<sequence length="1764" mass="198034">MECSCEGEKKPPAGANKIKRKMKTASQLEILEKAYTVEAYPSEALRAELSVKLGLSDRQLQMWFCYRRLKDRKAPSVKRPRKSSPAMAGAAVANPVGGSGEKIMAGNLGYESSSGLGMGSNVYAHPVDMRLAGQRPGVANARIGVNSPSMKRFYESQQSIAELRAMALIEAQLGEPLREDGPVLGMEFDPLPPGAFGAPIGATTNIDEKKAGQVFEVSAYKQRDVEQIEHHQISGRTLHEYKFLPEQPTVKLDRHERGASSYQYDSHANVQNMSRTQSIASGHSFLHGHEQVSSGYFSQGQMPNLNIFSQQSRRGHLLLSSMGEHDSSLCKSSLVNISMDPEYGTHRTTQPEYTSILSDQSVVHGNNVLWIEKKHKNDEARIAREVEAHEKRMRKELEKQDALRRKREEQIRKEMERHDRERQREEERLSREKQKEEERYLREQRRETLRREKFLRRESIRAERTRQKEALRREREAARLKAANQRAIARRMAKESMELADDERLELMELAVSSKGLPSIMSLDHETLENLELFEGLGSSSMAFMRPTFPPESVKMKMPFLSHPWTDSEVNVGNLLMVWKFLVTFADVLGLWPFTLDEFVQAFHDHDSRLLGEVHVALLRCIIKDIEDVTRSPSAGLGSNQSSAPNPGGGHLYVVEGAYAWGFDICSWQHHLNPLTWPEILRQLALSAGFGPQLVKGGNAEPAYLRDENEQGNDVAGIISNLRNGLAAENAVAIMHERGLSNQRRSRHRLTPGTVKFAAFHVLSLEGSKGLPVVEVADKIQKSGLRDLTTSRTPEASIAAALSRDSKLFERTAPSTYCVRSPYRRDPGDADAILSTARERIHILKSGFLDGEDAERNDDSEVDVAEDPEVDDLGIEGNSMKEHQSHEVCPFDEMTSVTSGKGSNEVRDSLEVGMENGGPYTSVLDFEGRVKGEESPIEQPIYITGSCTGQNQEDSDVGDHGEPWVKGLTEGEYSDLSVEERLNALCSLIGVALEGNSMRTVLEERLEAANSLKKQMLAEAQLDRRRAREEYVMQINESLNVGNKPEHKTISSTDARHSPIPNVGEEKSEGPLDTDTGFQQEDCSKSRNNSYPLNDDFPSEGKLLAQDVPLEADHSQFKQSVLTIEKSRSQLKSYIGHKAEEMYVYRSLPLGQDRRCNRYWQFTSSASRNEPGNGRIFVELHNGSWRLIDSAEGFDSLLASLDIRGIRESHLHLMLRKLENSFKAAVRGKILQDIQSKGEGAAGHDYNAHTYGSVTTLCADDSDAFDSSTSFRSEPEETGSRKTETLKRYHDFESWMRSECFSLSILSADKYGKKQGRQLLGICNHCQCFYSESSNHCRSCHETRRISDLYFSEHESRCKENISISWCSSSPLRIRLLKMLLTVIEASIPVEAFQPSWTDFQRKTWGSRLLSSSSAEELLQILTLLENVIKRDVMRSNYETTYELLACINPPGNSICRSSPETVPVLSWIPLTTAAVALRLLEFDASLSYILQQKAESHDHGSRDIKHLSNYVAVKNNQDSETAVISNEYVKESNWIDCGVGLSRTNHRRSDCKGGHGRTRGGKSQKRSSGSRAVSGKRSTGTNRQILRQVLMWKDGQVDETGGSRCGRRSIRNRQKSASKIKFGSEGGGHPEETIHEKLELSLDNNQEWNNDQDLEQIDGSPSSSDRLLSIDDNGGVEYDDMLVDVCARSRRSGYVLASRSYDMDEDKEDDLYDDGERGNVMDGGDLYVEQYINGEYNEESNKDLEHNMVSDEEMQSASSDYSI</sequence>
<feature type="region of interest" description="Disordered" evidence="7">
    <location>
        <begin position="1598"/>
        <end position="1631"/>
    </location>
</feature>
<dbReference type="Pfam" id="PF05066">
    <property type="entry name" value="HARE-HTH"/>
    <property type="match status" value="1"/>
</dbReference>
<reference evidence="12 13" key="1">
    <citation type="submission" date="2025-04" db="UniProtKB">
        <authorList>
            <consortium name="RefSeq"/>
        </authorList>
    </citation>
    <scope>IDENTIFICATION</scope>
    <source>
        <strain evidence="12 13">OHB3-1</strain>
    </source>
</reference>
<evidence type="ECO:0000256" key="7">
    <source>
        <dbReference type="SAM" id="MobiDB-lite"/>
    </source>
</evidence>
<comment type="subcellular location">
    <subcellularLocation>
        <location evidence="1 4 5">Nucleus</location>
    </subcellularLocation>
</comment>
<evidence type="ECO:0000256" key="1">
    <source>
        <dbReference type="ARBA" id="ARBA00004123"/>
    </source>
</evidence>
<gene>
    <name evidence="12 13" type="primary">LOC111007640</name>
</gene>
<evidence type="ECO:0000256" key="6">
    <source>
        <dbReference type="SAM" id="Coils"/>
    </source>
</evidence>
<feature type="DNA-binding region" description="Homeobox" evidence="4">
    <location>
        <begin position="16"/>
        <end position="75"/>
    </location>
</feature>
<proteinExistence type="predicted"/>
<feature type="compositionally biased region" description="Polar residues" evidence="7">
    <location>
        <begin position="1076"/>
        <end position="1092"/>
    </location>
</feature>
<dbReference type="RefSeq" id="XP_022135751.1">
    <property type="nucleotide sequence ID" value="XM_022280059.1"/>
</dbReference>
<dbReference type="CDD" id="cd00086">
    <property type="entry name" value="homeodomain"/>
    <property type="match status" value="1"/>
</dbReference>
<dbReference type="InterPro" id="IPR001356">
    <property type="entry name" value="HD"/>
</dbReference>
<feature type="coiled-coil region" evidence="6">
    <location>
        <begin position="999"/>
        <end position="1037"/>
    </location>
</feature>
<feature type="domain" description="HTH HARE-type" evidence="10">
    <location>
        <begin position="753"/>
        <end position="822"/>
    </location>
</feature>
<evidence type="ECO:0000256" key="5">
    <source>
        <dbReference type="RuleBase" id="RU000682"/>
    </source>
</evidence>
<dbReference type="Pfam" id="PF15613">
    <property type="entry name" value="WSD"/>
    <property type="match status" value="1"/>
</dbReference>
<dbReference type="SMART" id="SM00571">
    <property type="entry name" value="DDT"/>
    <property type="match status" value="1"/>
</dbReference>
<dbReference type="Gene3D" id="1.10.10.60">
    <property type="entry name" value="Homeodomain-like"/>
    <property type="match status" value="1"/>
</dbReference>
<feature type="region of interest" description="Disordered" evidence="7">
    <location>
        <begin position="1547"/>
        <end position="1581"/>
    </location>
</feature>
<evidence type="ECO:0000259" key="10">
    <source>
        <dbReference type="PROSITE" id="PS51913"/>
    </source>
</evidence>
<protein>
    <submittedName>
        <fullName evidence="12 13">Homeobox-DDT domain protein RLT2 isoform X1</fullName>
    </submittedName>
</protein>
<dbReference type="GeneID" id="111007640"/>
<feature type="domain" description="Homeobox" evidence="8">
    <location>
        <begin position="14"/>
        <end position="74"/>
    </location>
</feature>
<dbReference type="InterPro" id="IPR018501">
    <property type="entry name" value="DDT_dom"/>
</dbReference>
<keyword evidence="4 5" id="KW-0371">Homeobox</keyword>
<dbReference type="GO" id="GO:0006357">
    <property type="term" value="P:regulation of transcription by RNA polymerase II"/>
    <property type="evidence" value="ECO:0007669"/>
    <property type="project" value="InterPro"/>
</dbReference>
<feature type="compositionally biased region" description="Basic residues" evidence="7">
    <location>
        <begin position="1606"/>
        <end position="1619"/>
    </location>
</feature>
<evidence type="ECO:0000259" key="8">
    <source>
        <dbReference type="PROSITE" id="PS50071"/>
    </source>
</evidence>
<feature type="compositionally biased region" description="Basic and acidic residues" evidence="7">
    <location>
        <begin position="1044"/>
        <end position="1057"/>
    </location>
</feature>
<feature type="region of interest" description="Disordered" evidence="7">
    <location>
        <begin position="1042"/>
        <end position="1092"/>
    </location>
</feature>
<keyword evidence="4 5" id="KW-0238">DNA-binding</keyword>
<evidence type="ECO:0000313" key="13">
    <source>
        <dbReference type="RefSeq" id="XP_022135751.1"/>
    </source>
</evidence>
<dbReference type="PROSITE" id="PS50827">
    <property type="entry name" value="DDT"/>
    <property type="match status" value="1"/>
</dbReference>
<evidence type="ECO:0000256" key="4">
    <source>
        <dbReference type="PROSITE-ProRule" id="PRU00108"/>
    </source>
</evidence>
<evidence type="ECO:0000256" key="2">
    <source>
        <dbReference type="ARBA" id="ARBA00023163"/>
    </source>
</evidence>
<keyword evidence="3 4" id="KW-0539">Nucleus</keyword>
<dbReference type="InterPro" id="IPR009057">
    <property type="entry name" value="Homeodomain-like_sf"/>
</dbReference>
<dbReference type="KEGG" id="mcha:111007640"/>
<dbReference type="Pfam" id="PF15612">
    <property type="entry name" value="WHIM1"/>
    <property type="match status" value="1"/>
</dbReference>
<dbReference type="PROSITE" id="PS50071">
    <property type="entry name" value="HOMEOBOX_2"/>
    <property type="match status" value="1"/>
</dbReference>
<dbReference type="Pfam" id="PF02791">
    <property type="entry name" value="DDT"/>
    <property type="match status" value="1"/>
</dbReference>